<name>A0A5N8XYV0_9ACTN</name>
<organism evidence="2 3">
    <name type="scientific">Streptomyces spongiae</name>
    <dbReference type="NCBI Taxonomy" id="565072"/>
    <lineage>
        <taxon>Bacteria</taxon>
        <taxon>Bacillati</taxon>
        <taxon>Actinomycetota</taxon>
        <taxon>Actinomycetes</taxon>
        <taxon>Kitasatosporales</taxon>
        <taxon>Streptomycetaceae</taxon>
        <taxon>Streptomyces</taxon>
    </lineage>
</organism>
<sequence>MTADEWTKAVRRQVGLGRVLPLGGPRDGAWITERAAGSVLRRAADSTRGVRLGRLRISLVDPDAPYEPAVPPPPSALLPGPLRIDADFLASADPTALGAEPLPATAARLRASLATAAAERLGLTVTEVDLRVTGLRDADADVGVGADADADATTAGPDEGRSEEEPAAEPPGDGEESRVGAAALSVPGVARLTGALGGLGRPVHIEPDATLPRRHVRVEVAVAGAERVLDVALGVRAAVGEALPDRPSVAVVVTAVD</sequence>
<evidence type="ECO:0000313" key="2">
    <source>
        <dbReference type="EMBL" id="MPY64288.1"/>
    </source>
</evidence>
<dbReference type="OrthoDB" id="4338350at2"/>
<comment type="caution">
    <text evidence="2">The sequence shown here is derived from an EMBL/GenBank/DDBJ whole genome shotgun (WGS) entry which is preliminary data.</text>
</comment>
<accession>A0A5N8XYV0</accession>
<feature type="compositionally biased region" description="Low complexity" evidence="1">
    <location>
        <begin position="143"/>
        <end position="156"/>
    </location>
</feature>
<dbReference type="RefSeq" id="WP_152777703.1">
    <property type="nucleotide sequence ID" value="NZ_VJZC01000760.1"/>
</dbReference>
<keyword evidence="3" id="KW-1185">Reference proteome</keyword>
<evidence type="ECO:0000256" key="1">
    <source>
        <dbReference type="SAM" id="MobiDB-lite"/>
    </source>
</evidence>
<protein>
    <submittedName>
        <fullName evidence="2">Nucleopolyhedrovirus P10 family protein</fullName>
    </submittedName>
</protein>
<proteinExistence type="predicted"/>
<reference evidence="2 3" key="1">
    <citation type="submission" date="2019-07" db="EMBL/GenBank/DDBJ databases">
        <title>New species of Amycolatopsis and Streptomyces.</title>
        <authorList>
            <person name="Duangmal K."/>
            <person name="Teo W.F.A."/>
            <person name="Lipun K."/>
        </authorList>
    </citation>
    <scope>NUCLEOTIDE SEQUENCE [LARGE SCALE GENOMIC DNA]</scope>
    <source>
        <strain evidence="2 3">NBRC 106415</strain>
    </source>
</reference>
<dbReference type="Proteomes" id="UP000400924">
    <property type="component" value="Unassembled WGS sequence"/>
</dbReference>
<gene>
    <name evidence="2" type="ORF">FNH08_46185</name>
</gene>
<feature type="region of interest" description="Disordered" evidence="1">
    <location>
        <begin position="143"/>
        <end position="179"/>
    </location>
</feature>
<evidence type="ECO:0000313" key="3">
    <source>
        <dbReference type="Proteomes" id="UP000400924"/>
    </source>
</evidence>
<dbReference type="EMBL" id="VJZC01000760">
    <property type="protein sequence ID" value="MPY64288.1"/>
    <property type="molecule type" value="Genomic_DNA"/>
</dbReference>
<dbReference type="AlphaFoldDB" id="A0A5N8XYV0"/>